<dbReference type="EMBL" id="CARXXK010000002">
    <property type="protein sequence ID" value="CAI6356282.1"/>
    <property type="molecule type" value="Genomic_DNA"/>
</dbReference>
<sequence>MHWLRRPNCLRASHSSSQYSSDKTCKECGCKHHTLLHFGDSKGDKNTSEVPMLTVNTQPSTSSGIDTAAVNRGALKEKSTGILSTAVMRVHGPIGRSELCRALIDTASESHFITKALASRLGLKALHQPMVIVGVSNASTTTSQVSTFNISPRTNGKQITLTALVSPKITVDPPL</sequence>
<reference evidence="1 2" key="1">
    <citation type="submission" date="2023-01" db="EMBL/GenBank/DDBJ databases">
        <authorList>
            <person name="Whitehead M."/>
        </authorList>
    </citation>
    <scope>NUCLEOTIDE SEQUENCE [LARGE SCALE GENOMIC DNA]</scope>
</reference>
<name>A0AAV0WL12_9HEMI</name>
<keyword evidence="2" id="KW-1185">Reference proteome</keyword>
<proteinExistence type="predicted"/>
<comment type="caution">
    <text evidence="1">The sequence shown here is derived from an EMBL/GenBank/DDBJ whole genome shotgun (WGS) entry which is preliminary data.</text>
</comment>
<gene>
    <name evidence="1" type="ORF">MEUPH1_LOCUS12032</name>
</gene>
<accession>A0AAV0WL12</accession>
<protein>
    <recommendedName>
        <fullName evidence="3">Peptidase aspartic putative domain-containing protein</fullName>
    </recommendedName>
</protein>
<evidence type="ECO:0000313" key="1">
    <source>
        <dbReference type="EMBL" id="CAI6356282.1"/>
    </source>
</evidence>
<organism evidence="1 2">
    <name type="scientific">Macrosiphum euphorbiae</name>
    <name type="common">potato aphid</name>
    <dbReference type="NCBI Taxonomy" id="13131"/>
    <lineage>
        <taxon>Eukaryota</taxon>
        <taxon>Metazoa</taxon>
        <taxon>Ecdysozoa</taxon>
        <taxon>Arthropoda</taxon>
        <taxon>Hexapoda</taxon>
        <taxon>Insecta</taxon>
        <taxon>Pterygota</taxon>
        <taxon>Neoptera</taxon>
        <taxon>Paraneoptera</taxon>
        <taxon>Hemiptera</taxon>
        <taxon>Sternorrhyncha</taxon>
        <taxon>Aphidomorpha</taxon>
        <taxon>Aphidoidea</taxon>
        <taxon>Aphididae</taxon>
        <taxon>Macrosiphini</taxon>
        <taxon>Macrosiphum</taxon>
    </lineage>
</organism>
<dbReference type="Pfam" id="PF13650">
    <property type="entry name" value="Asp_protease_2"/>
    <property type="match status" value="1"/>
</dbReference>
<dbReference type="Gene3D" id="2.40.70.10">
    <property type="entry name" value="Acid Proteases"/>
    <property type="match status" value="1"/>
</dbReference>
<dbReference type="Proteomes" id="UP001160148">
    <property type="component" value="Unassembled WGS sequence"/>
</dbReference>
<dbReference type="AlphaFoldDB" id="A0AAV0WL12"/>
<evidence type="ECO:0008006" key="3">
    <source>
        <dbReference type="Google" id="ProtNLM"/>
    </source>
</evidence>
<dbReference type="InterPro" id="IPR021109">
    <property type="entry name" value="Peptidase_aspartic_dom_sf"/>
</dbReference>
<evidence type="ECO:0000313" key="2">
    <source>
        <dbReference type="Proteomes" id="UP001160148"/>
    </source>
</evidence>